<dbReference type="EMBL" id="FNVO01000007">
    <property type="protein sequence ID" value="SEG61010.1"/>
    <property type="molecule type" value="Genomic_DNA"/>
</dbReference>
<evidence type="ECO:0000313" key="4">
    <source>
        <dbReference type="Proteomes" id="UP000236723"/>
    </source>
</evidence>
<dbReference type="Proteomes" id="UP000236723">
    <property type="component" value="Unassembled WGS sequence"/>
</dbReference>
<keyword evidence="4" id="KW-1185">Reference proteome</keyword>
<feature type="region of interest" description="Disordered" evidence="1">
    <location>
        <begin position="47"/>
        <end position="110"/>
    </location>
</feature>
<feature type="transmembrane region" description="Helical" evidence="2">
    <location>
        <begin position="21"/>
        <end position="44"/>
    </location>
</feature>
<keyword evidence="2" id="KW-1133">Transmembrane helix</keyword>
<reference evidence="4" key="1">
    <citation type="submission" date="2016-10" db="EMBL/GenBank/DDBJ databases">
        <authorList>
            <person name="Varghese N."/>
            <person name="Submissions S."/>
        </authorList>
    </citation>
    <scope>NUCLEOTIDE SEQUENCE [LARGE SCALE GENOMIC DNA]</scope>
    <source>
        <strain evidence="4">DSM 43163</strain>
    </source>
</reference>
<name>A0A1H6BJZ4_9ACTN</name>
<evidence type="ECO:0000256" key="1">
    <source>
        <dbReference type="SAM" id="MobiDB-lite"/>
    </source>
</evidence>
<accession>A0A1H6BJZ4</accession>
<organism evidence="3 4">
    <name type="scientific">Thermomonospora echinospora</name>
    <dbReference type="NCBI Taxonomy" id="1992"/>
    <lineage>
        <taxon>Bacteria</taxon>
        <taxon>Bacillati</taxon>
        <taxon>Actinomycetota</taxon>
        <taxon>Actinomycetes</taxon>
        <taxon>Streptosporangiales</taxon>
        <taxon>Thermomonosporaceae</taxon>
        <taxon>Thermomonospora</taxon>
    </lineage>
</organism>
<keyword evidence="2" id="KW-0472">Membrane</keyword>
<evidence type="ECO:0000313" key="3">
    <source>
        <dbReference type="EMBL" id="SEG61010.1"/>
    </source>
</evidence>
<sequence>MSNSHRPHRRRRRRRKSHAGRIGLAGALAGVLGVGAVVAGYVALKPDTEPQTSSNAAVQDGPGPSGGPAEPSDAPRTGPTLSVTTPEGYGYGLGAARTGTAGKPLSRSTAAPSGTAYAYAEYVLTNNQQQPVLLDFPADLFLPLKYVPSAARQRCMPQPGVPKDMCTLPNHSQVIARLNGSAAPIVQDGDALMPPGASYLVRIATDLPVDPRVGEEIRLYVWNARFTSDRRGIEVPLP</sequence>
<dbReference type="AlphaFoldDB" id="A0A1H6BJZ4"/>
<gene>
    <name evidence="3" type="ORF">SAMN04489712_107176</name>
</gene>
<evidence type="ECO:0000256" key="2">
    <source>
        <dbReference type="SAM" id="Phobius"/>
    </source>
</evidence>
<protein>
    <submittedName>
        <fullName evidence="3">Uncharacterized protein</fullName>
    </submittedName>
</protein>
<keyword evidence="2" id="KW-0812">Transmembrane</keyword>
<feature type="region of interest" description="Disordered" evidence="1">
    <location>
        <begin position="1"/>
        <end position="21"/>
    </location>
</feature>
<proteinExistence type="predicted"/>
<feature type="compositionally biased region" description="Basic residues" evidence="1">
    <location>
        <begin position="1"/>
        <end position="19"/>
    </location>
</feature>